<dbReference type="Proteomes" id="UP001148838">
    <property type="component" value="Unassembled WGS sequence"/>
</dbReference>
<evidence type="ECO:0000313" key="2">
    <source>
        <dbReference type="Proteomes" id="UP001148838"/>
    </source>
</evidence>
<organism evidence="1 2">
    <name type="scientific">Periplaneta americana</name>
    <name type="common">American cockroach</name>
    <name type="synonym">Blatta americana</name>
    <dbReference type="NCBI Taxonomy" id="6978"/>
    <lineage>
        <taxon>Eukaryota</taxon>
        <taxon>Metazoa</taxon>
        <taxon>Ecdysozoa</taxon>
        <taxon>Arthropoda</taxon>
        <taxon>Hexapoda</taxon>
        <taxon>Insecta</taxon>
        <taxon>Pterygota</taxon>
        <taxon>Neoptera</taxon>
        <taxon>Polyneoptera</taxon>
        <taxon>Dictyoptera</taxon>
        <taxon>Blattodea</taxon>
        <taxon>Blattoidea</taxon>
        <taxon>Blattidae</taxon>
        <taxon>Blattinae</taxon>
        <taxon>Periplaneta</taxon>
    </lineage>
</organism>
<sequence>MKTRVQIPVPERIILCSTHPPSYDDVEFLYGNIICTSYLHGVIDILLLKCSISEELGYVVSVKCVDSLMTGMVDENGQVMADLIYSESMAPAV</sequence>
<reference evidence="1 2" key="1">
    <citation type="journal article" date="2022" name="Allergy">
        <title>Genome assembly and annotation of Periplaneta americana reveal a comprehensive cockroach allergen profile.</title>
        <authorList>
            <person name="Wang L."/>
            <person name="Xiong Q."/>
            <person name="Saelim N."/>
            <person name="Wang L."/>
            <person name="Nong W."/>
            <person name="Wan A.T."/>
            <person name="Shi M."/>
            <person name="Liu X."/>
            <person name="Cao Q."/>
            <person name="Hui J.H.L."/>
            <person name="Sookrung N."/>
            <person name="Leung T.F."/>
            <person name="Tungtrongchitr A."/>
            <person name="Tsui S.K.W."/>
        </authorList>
    </citation>
    <scope>NUCLEOTIDE SEQUENCE [LARGE SCALE GENOMIC DNA]</scope>
    <source>
        <strain evidence="1">PWHHKU_190912</strain>
    </source>
</reference>
<gene>
    <name evidence="1" type="ORF">ANN_24187</name>
</gene>
<name>A0ABQ8S2F5_PERAM</name>
<comment type="caution">
    <text evidence="1">The sequence shown here is derived from an EMBL/GenBank/DDBJ whole genome shotgun (WGS) entry which is preliminary data.</text>
</comment>
<accession>A0ABQ8S2F5</accession>
<proteinExistence type="predicted"/>
<dbReference type="EMBL" id="JAJSOF020000037">
    <property type="protein sequence ID" value="KAJ4428172.1"/>
    <property type="molecule type" value="Genomic_DNA"/>
</dbReference>
<evidence type="ECO:0000313" key="1">
    <source>
        <dbReference type="EMBL" id="KAJ4428172.1"/>
    </source>
</evidence>
<keyword evidence="2" id="KW-1185">Reference proteome</keyword>
<protein>
    <submittedName>
        <fullName evidence="1">Uncharacterized protein</fullName>
    </submittedName>
</protein>